<evidence type="ECO:0000259" key="24">
    <source>
        <dbReference type="PROSITE" id="PS51189"/>
    </source>
</evidence>
<evidence type="ECO:0000256" key="13">
    <source>
        <dbReference type="ARBA" id="ARBA00023204"/>
    </source>
</evidence>
<evidence type="ECO:0000256" key="3">
    <source>
        <dbReference type="ARBA" id="ARBA00011370"/>
    </source>
</evidence>
<dbReference type="Pfam" id="PF02260">
    <property type="entry name" value="FATC"/>
    <property type="match status" value="1"/>
</dbReference>
<dbReference type="SMART" id="SM00146">
    <property type="entry name" value="PI3Kc"/>
    <property type="match status" value="1"/>
</dbReference>
<evidence type="ECO:0000256" key="19">
    <source>
        <dbReference type="ARBA" id="ARBA00033001"/>
    </source>
</evidence>
<keyword evidence="15" id="KW-0469">Meiosis</keyword>
<dbReference type="SMART" id="SM00802">
    <property type="entry name" value="UME"/>
    <property type="match status" value="1"/>
</dbReference>
<comment type="caution">
    <text evidence="26">The sequence shown here is derived from an EMBL/GenBank/DDBJ whole genome shotgun (WGS) entry which is preliminary data.</text>
</comment>
<dbReference type="Pfam" id="PF00454">
    <property type="entry name" value="PI3_PI4_kinase"/>
    <property type="match status" value="1"/>
</dbReference>
<keyword evidence="11" id="KW-0067">ATP-binding</keyword>
<keyword evidence="10 26" id="KW-0418">Kinase</keyword>
<feature type="domain" description="FATC" evidence="25">
    <location>
        <begin position="2271"/>
        <end position="2303"/>
    </location>
</feature>
<protein>
    <recommendedName>
        <fullName evidence="5">Serine/threonine-protein kinase MEC1</fullName>
        <ecNumber evidence="4">2.7.11.1</ecNumber>
    </recommendedName>
    <alternativeName>
        <fullName evidence="19">ATR homolog</fullName>
    </alternativeName>
    <alternativeName>
        <fullName evidence="18">DNA-damage checkpoint kinase MEC1</fullName>
    </alternativeName>
    <alternativeName>
        <fullName evidence="17">Mitosis entry checkpoint protein 1</fullName>
    </alternativeName>
</protein>
<dbReference type="Pfam" id="PF25030">
    <property type="entry name" value="M-HEAT_ATR"/>
    <property type="match status" value="1"/>
</dbReference>
<dbReference type="FunFam" id="1.10.1070.11:FF:000032">
    <property type="entry name" value="Protein kinase rad3"/>
    <property type="match status" value="1"/>
</dbReference>
<comment type="function">
    <text evidence="16">Serine/threonine protein kinase which activates checkpoint signaling upon genotoxic stresses such as ionizing radiation (IR), ultraviolet light (UV), or DNA replication stalling, thereby acting as a DNA damage sensor. Recognizes the substrate consensus sequence [ST]-Q. Phosphorylates histone H2A to form H2AS128ph (gamma-H2A) at sites of DNA damage, involved in the regulation of DNA damage response mechanism. Required for the control of telomere length and genome stability.</text>
</comment>
<evidence type="ECO:0000259" key="25">
    <source>
        <dbReference type="PROSITE" id="PS51190"/>
    </source>
</evidence>
<dbReference type="CDD" id="cd00892">
    <property type="entry name" value="PIKKc_ATR"/>
    <property type="match status" value="1"/>
</dbReference>
<dbReference type="Pfam" id="PF23593">
    <property type="entry name" value="HEAT_ATR"/>
    <property type="match status" value="1"/>
</dbReference>
<evidence type="ECO:0000313" key="26">
    <source>
        <dbReference type="EMBL" id="KAJ4377649.1"/>
    </source>
</evidence>
<dbReference type="EC" id="2.7.11.1" evidence="4"/>
<reference evidence="26" key="1">
    <citation type="submission" date="2022-10" db="EMBL/GenBank/DDBJ databases">
        <title>Tapping the CABI collections for fungal endophytes: first genome assemblies for Collariella, Neodidymelliopsis, Ascochyta clinopodiicola, Didymella pomorum, Didymosphaeria variabile, Neocosmospora piperis and Neocucurbitaria cava.</title>
        <authorList>
            <person name="Hill R."/>
        </authorList>
    </citation>
    <scope>NUCLEOTIDE SEQUENCE</scope>
    <source>
        <strain evidence="26">IMI 356814</strain>
    </source>
</reference>
<dbReference type="InterPro" id="IPR057564">
    <property type="entry name" value="HEAT_ATR"/>
</dbReference>
<dbReference type="InterPro" id="IPR000403">
    <property type="entry name" value="PI3/4_kinase_cat_dom"/>
</dbReference>
<sequence>MARKGGGSNQRIAPPLITNGHTNANPPPSTIAAQIVHNASNIHSRQDSAAKVTFGELVREFLQHPSTDEPDPQLVALICVIAEAGLEGLFKDDPFAQDQQRQQGIDGIAVIKLILQQKPHLLLSAKDGDDEGSPRPPLLLWLYPKLLGLLTHASLQSIHEHVQDLLNLCLTVSCVQSLLSELQFANGAKSLLNPSFHAVLPSSGSIGDIWPESQHVLNISSSHHSAPQSRQEVARSVILRDLESGIAEACQNSERFFALPKDLQLALCLWTAPGTWPMHIAELRKEICANESGGFSDIQLLKQSASVVQTFRELNLDGEDRPAKRRKTLPESAETTGTSIYERMIMVLNGSTQESPVLNLADLHNIVQRSATVYWDDDDRAEEWKDVIAAMIVITKEAMFQSSSKARILMAVAIGRLFNHISDPDYLNLDVCELGQWLLGSMSRSLRELKLAATSSLMVFLRDDISKSTRQKNRRSTIEFLDALSKREVLSDQETLIMAYGQIARACGELELPIILHHLVEYLGHPNALVCGMAYRELETIARELSMEPTQLLSPYWKVIGFSVIKDIVNKPQKAQQLADLTEQSVRQLLVLTQADTLPHLVLSRRRDIIEKIAHARKASIAEVLTQPRANLAKILALLLSQPVADVEKNAMDILGAIEPAMREGSNNKLEAWVALDITGIAIEILMLAADQEGARKKTFYNGFTTLAMLADSKSGSRKSTSKTKTLDAFCETHILGIIAHFSDIIESPLAQGKAMPQALPERKRCISAIGDLVSLARYSVNGALPQIRACLQSAMADPDLCDDTFVVWCDFLTALDADDTMLVVDQTFALIVQRWSSFSEDTQIKANQTIVNLTQQYNAQLMARIEYIPSLAGIPMMAKTEAELVRFKEKVDAIKTFQAFSNRCKDQNSVVVRQALTELVPFLDTNQKELHQSTVSQKPIPVLAALSRALLDASVRFSENHLDITVLCAQCLGIIGGLDPYRVETVREKKRVLMLSNFSRRDEDIDFVALLLEQVLVKVFLSTTNAKAQGWIAYVMQEMLKHCGFSALHVAKPRSSQTSTEAQRWSEIPEATRNVLTPFLNSRYSVNQNPALQYEGPSYPIFSSTISHGTWLQTFVYDLLRKGQGVNVEMVFPVLARIIRGYDLSIATFILPFAALNVIVSDDEQNMSNVGLELLNVLERNIESPDQVNASVIKQCSENIFQTLDYLSLWLQEKRKAVAEARAMAGKTGRGVSEEEEMNAIKQISRVERILQSIPAEVISQRAVECGSYARALFHWEQYYRQQQQAKVERIQSWNQSSSEKDELLQHLQMIYAHIDEPDSIEGISAHLKVLNPEQQIVEDRKAGRWTAAQSWYEIALAEKPNDMETQINLLTCLKESGQYDSILNYVDGFHASNSLSSSTLPFAAEAAWSAGKWEQLERLLGSSPTTGTNTSMDFNVGVGRALLALRRRNGVKFADIIATLRETLAKGLSPSTTTSIQACHEYLVKLHALYEIEAVSGMNTQGEPDREVILENLDQRLDIIGAYTSDKQYLLGVRRAVMSLSLIDFTNLDIASAWLTTGRLARQGGFMTTAFNSVLHAERLGDNASKIEYSKLLWKEGHHRKAIQNLRGAIDGNAFQSGEIVPVNVSVTTTGRGDQQMDKVKCHAQLLLAKWLDQAGQTQSFALKEQYVIGVQTYPRWDKGHYYLGRWYLKLLESEKRLPVSKQSSEYLAGSLIKLVIENFVRSTVYGTKYYYQTLPKILTLWLDMGMEVMNTVPRAAKDKEFHDHRLTYLDHINKYLKRYASERMPAFAWYTAFPQIITRISHPNKSVWDALQTIIIRVASSYPQQALWSLLAVLHSTQDDRRTRGTAVLQKLRVSDRTGQVQRSANNSKDASKRKGVSLDLKNLIIHGQRLTDALLAACDAPVEQRVAHVSLSKDLGFSHKLAPSQLVVPIEANMLPNLPAGNDSQTIRRHNPFPHDAITIQSFMDDVLVLSSLQRPRKVNVRGSDGRSYGLLCKPKDDLRKDQRLMEFNAMINRALQKDIESSKRRLYIKTYAVTPLNEECGTIEWVEGLKPMRDIIIRFYRQHNIPIDYTEIRMLLTEASSSPSKLPIFTERILGKFQPVLHEWFVETFPEPEAWFAARLRYTRSCAVMSIVGHVLGLGDRHGENVLLEQGDGGTFHVDFNCLFDKGLTFEKPELVPFRLTHNMVDAMGPQGVEGPFRKAAELTYKLLRQHEDTLITILETFVHDPTADFLGGRKRKKIQGVPDTPQEVLDITRTKVGGYLKGESVPLSVEGYVEALIAMAVDPANLAAMYIGWCAFF</sequence>
<keyword evidence="12" id="KW-0156">Chromatin regulator</keyword>
<evidence type="ECO:0000256" key="6">
    <source>
        <dbReference type="ARBA" id="ARBA00022527"/>
    </source>
</evidence>
<dbReference type="PANTHER" id="PTHR11139">
    <property type="entry name" value="ATAXIA TELANGIECTASIA MUTATED ATM -RELATED"/>
    <property type="match status" value="1"/>
</dbReference>
<feature type="domain" description="FAT" evidence="24">
    <location>
        <begin position="1259"/>
        <end position="1839"/>
    </location>
</feature>
<evidence type="ECO:0000256" key="4">
    <source>
        <dbReference type="ARBA" id="ARBA00012513"/>
    </source>
</evidence>
<dbReference type="Proteomes" id="UP001140560">
    <property type="component" value="Unassembled WGS sequence"/>
</dbReference>
<dbReference type="PROSITE" id="PS00916">
    <property type="entry name" value="PI3_4_KINASE_2"/>
    <property type="match status" value="1"/>
</dbReference>
<evidence type="ECO:0000256" key="1">
    <source>
        <dbReference type="ARBA" id="ARBA00004123"/>
    </source>
</evidence>
<dbReference type="Gene3D" id="3.30.1010.10">
    <property type="entry name" value="Phosphatidylinositol 3-kinase Catalytic Subunit, Chain A, domain 4"/>
    <property type="match status" value="1"/>
</dbReference>
<comment type="similarity">
    <text evidence="2">Belongs to the PI3/PI4-kinase family. ATM subfamily.</text>
</comment>
<dbReference type="Pfam" id="PF08064">
    <property type="entry name" value="UME"/>
    <property type="match status" value="1"/>
</dbReference>
<gene>
    <name evidence="26" type="primary">MEC1</name>
    <name evidence="26" type="ORF">N0V83_000477</name>
</gene>
<dbReference type="GO" id="GO:0005634">
    <property type="term" value="C:nucleus"/>
    <property type="evidence" value="ECO:0007669"/>
    <property type="project" value="UniProtKB-SubCell"/>
</dbReference>
<dbReference type="PROSITE" id="PS51189">
    <property type="entry name" value="FAT"/>
    <property type="match status" value="1"/>
</dbReference>
<evidence type="ECO:0000256" key="2">
    <source>
        <dbReference type="ARBA" id="ARBA00010769"/>
    </source>
</evidence>
<dbReference type="PROSITE" id="PS51190">
    <property type="entry name" value="FATC"/>
    <property type="match status" value="1"/>
</dbReference>
<evidence type="ECO:0000256" key="12">
    <source>
        <dbReference type="ARBA" id="ARBA00022853"/>
    </source>
</evidence>
<keyword evidence="8" id="KW-0547">Nucleotide-binding</keyword>
<dbReference type="EMBL" id="JAPEUY010000001">
    <property type="protein sequence ID" value="KAJ4377649.1"/>
    <property type="molecule type" value="Genomic_DNA"/>
</dbReference>
<evidence type="ECO:0000256" key="20">
    <source>
        <dbReference type="ARBA" id="ARBA00047899"/>
    </source>
</evidence>
<dbReference type="InterPro" id="IPR050517">
    <property type="entry name" value="DDR_Repair_Kinase"/>
</dbReference>
<evidence type="ECO:0000256" key="10">
    <source>
        <dbReference type="ARBA" id="ARBA00022777"/>
    </source>
</evidence>
<keyword evidence="27" id="KW-1185">Reference proteome</keyword>
<evidence type="ECO:0000256" key="14">
    <source>
        <dbReference type="ARBA" id="ARBA00023242"/>
    </source>
</evidence>
<dbReference type="InterPro" id="IPR014009">
    <property type="entry name" value="PIK_FAT"/>
</dbReference>
<dbReference type="InterPro" id="IPR016024">
    <property type="entry name" value="ARM-type_fold"/>
</dbReference>
<keyword evidence="7 26" id="KW-0808">Transferase</keyword>
<keyword evidence="14" id="KW-0539">Nucleus</keyword>
<dbReference type="InterPro" id="IPR012993">
    <property type="entry name" value="UME"/>
</dbReference>
<dbReference type="SUPFAM" id="SSF48371">
    <property type="entry name" value="ARM repeat"/>
    <property type="match status" value="1"/>
</dbReference>
<feature type="region of interest" description="Disordered" evidence="22">
    <location>
        <begin position="1"/>
        <end position="27"/>
    </location>
</feature>
<dbReference type="InterPro" id="IPR058681">
    <property type="entry name" value="HEAT_MEC1_N"/>
</dbReference>
<evidence type="ECO:0000256" key="18">
    <source>
        <dbReference type="ARBA" id="ARBA00030459"/>
    </source>
</evidence>
<dbReference type="GO" id="GO:0005694">
    <property type="term" value="C:chromosome"/>
    <property type="evidence" value="ECO:0007669"/>
    <property type="project" value="TreeGrafter"/>
</dbReference>
<dbReference type="OrthoDB" id="381190at2759"/>
<feature type="domain" description="PI3K/PI4K catalytic" evidence="23">
    <location>
        <begin position="1967"/>
        <end position="2276"/>
    </location>
</feature>
<dbReference type="SUPFAM" id="SSF56112">
    <property type="entry name" value="Protein kinase-like (PK-like)"/>
    <property type="match status" value="1"/>
</dbReference>
<evidence type="ECO:0000256" key="15">
    <source>
        <dbReference type="ARBA" id="ARBA00023254"/>
    </source>
</evidence>
<evidence type="ECO:0000256" key="8">
    <source>
        <dbReference type="ARBA" id="ARBA00022741"/>
    </source>
</evidence>
<dbReference type="InterPro" id="IPR011009">
    <property type="entry name" value="Kinase-like_dom_sf"/>
</dbReference>
<dbReference type="InterPro" id="IPR003151">
    <property type="entry name" value="PIK-rel_kinase_FAT"/>
</dbReference>
<proteinExistence type="inferred from homology"/>
<evidence type="ECO:0000256" key="9">
    <source>
        <dbReference type="ARBA" id="ARBA00022763"/>
    </source>
</evidence>
<dbReference type="GO" id="GO:0000077">
    <property type="term" value="P:DNA damage checkpoint signaling"/>
    <property type="evidence" value="ECO:0007669"/>
    <property type="project" value="TreeGrafter"/>
</dbReference>
<dbReference type="InterPro" id="IPR018936">
    <property type="entry name" value="PI3/4_kinase_CS"/>
</dbReference>
<dbReference type="InterPro" id="IPR003152">
    <property type="entry name" value="FATC_dom"/>
</dbReference>
<keyword evidence="9" id="KW-0227">DNA damage</keyword>
<evidence type="ECO:0000256" key="7">
    <source>
        <dbReference type="ARBA" id="ARBA00022679"/>
    </source>
</evidence>
<dbReference type="SMART" id="SM01343">
    <property type="entry name" value="FATC"/>
    <property type="match status" value="1"/>
</dbReference>
<dbReference type="GO" id="GO:0005524">
    <property type="term" value="F:ATP binding"/>
    <property type="evidence" value="ECO:0007669"/>
    <property type="project" value="UniProtKB-KW"/>
</dbReference>
<dbReference type="GO" id="GO:0000723">
    <property type="term" value="P:telomere maintenance"/>
    <property type="evidence" value="ECO:0007669"/>
    <property type="project" value="TreeGrafter"/>
</dbReference>
<keyword evidence="6" id="KW-0723">Serine/threonine-protein kinase</keyword>
<evidence type="ECO:0000256" key="22">
    <source>
        <dbReference type="SAM" id="MobiDB-lite"/>
    </source>
</evidence>
<evidence type="ECO:0000256" key="11">
    <source>
        <dbReference type="ARBA" id="ARBA00022840"/>
    </source>
</evidence>
<accession>A0A9W9CS64</accession>
<evidence type="ECO:0000256" key="5">
    <source>
        <dbReference type="ARBA" id="ARBA00021345"/>
    </source>
</evidence>
<comment type="catalytic activity">
    <reaction evidence="20">
        <text>L-threonyl-[protein] + ATP = O-phospho-L-threonyl-[protein] + ADP + H(+)</text>
        <dbReference type="Rhea" id="RHEA:46608"/>
        <dbReference type="Rhea" id="RHEA-COMP:11060"/>
        <dbReference type="Rhea" id="RHEA-COMP:11605"/>
        <dbReference type="ChEBI" id="CHEBI:15378"/>
        <dbReference type="ChEBI" id="CHEBI:30013"/>
        <dbReference type="ChEBI" id="CHEBI:30616"/>
        <dbReference type="ChEBI" id="CHEBI:61977"/>
        <dbReference type="ChEBI" id="CHEBI:456216"/>
        <dbReference type="EC" id="2.7.11.1"/>
    </reaction>
</comment>
<comment type="subcellular location">
    <subcellularLocation>
        <location evidence="1">Nucleus</location>
    </subcellularLocation>
</comment>
<dbReference type="InterPro" id="IPR056802">
    <property type="entry name" value="ATR-like_M-HEAT"/>
</dbReference>
<evidence type="ECO:0000256" key="17">
    <source>
        <dbReference type="ARBA" id="ARBA00029679"/>
    </source>
</evidence>
<dbReference type="GO" id="GO:0004674">
    <property type="term" value="F:protein serine/threonine kinase activity"/>
    <property type="evidence" value="ECO:0007669"/>
    <property type="project" value="UniProtKB-KW"/>
</dbReference>
<keyword evidence="13" id="KW-0234">DNA repair</keyword>
<evidence type="ECO:0000256" key="21">
    <source>
        <dbReference type="ARBA" id="ARBA00048679"/>
    </source>
</evidence>
<dbReference type="GO" id="GO:0006281">
    <property type="term" value="P:DNA repair"/>
    <property type="evidence" value="ECO:0007669"/>
    <property type="project" value="UniProtKB-KW"/>
</dbReference>
<dbReference type="Pfam" id="PF25385">
    <property type="entry name" value="HEAT_MEC1_N"/>
    <property type="match status" value="1"/>
</dbReference>
<evidence type="ECO:0000313" key="27">
    <source>
        <dbReference type="Proteomes" id="UP001140560"/>
    </source>
</evidence>
<dbReference type="InterPro" id="IPR036940">
    <property type="entry name" value="PI3/4_kinase_cat_sf"/>
</dbReference>
<comment type="subunit">
    <text evidence="3">Associates with DNA double-strand breaks.</text>
</comment>
<name>A0A9W9CS64_9PLEO</name>
<dbReference type="Pfam" id="PF02259">
    <property type="entry name" value="FAT"/>
    <property type="match status" value="1"/>
</dbReference>
<dbReference type="Gene3D" id="1.10.1070.11">
    <property type="entry name" value="Phosphatidylinositol 3-/4-kinase, catalytic domain"/>
    <property type="match status" value="1"/>
</dbReference>
<dbReference type="PROSITE" id="PS50290">
    <property type="entry name" value="PI3_4_KINASE_3"/>
    <property type="match status" value="1"/>
</dbReference>
<evidence type="ECO:0000259" key="23">
    <source>
        <dbReference type="PROSITE" id="PS50290"/>
    </source>
</evidence>
<dbReference type="PANTHER" id="PTHR11139:SF125">
    <property type="entry name" value="SERINE_THREONINE-PROTEIN KINASE MEC1"/>
    <property type="match status" value="1"/>
</dbReference>
<comment type="catalytic activity">
    <reaction evidence="21">
        <text>L-seryl-[protein] + ATP = O-phospho-L-seryl-[protein] + ADP + H(+)</text>
        <dbReference type="Rhea" id="RHEA:17989"/>
        <dbReference type="Rhea" id="RHEA-COMP:9863"/>
        <dbReference type="Rhea" id="RHEA-COMP:11604"/>
        <dbReference type="ChEBI" id="CHEBI:15378"/>
        <dbReference type="ChEBI" id="CHEBI:29999"/>
        <dbReference type="ChEBI" id="CHEBI:30616"/>
        <dbReference type="ChEBI" id="CHEBI:83421"/>
        <dbReference type="ChEBI" id="CHEBI:456216"/>
        <dbReference type="EC" id="2.7.11.1"/>
    </reaction>
</comment>
<organism evidence="26 27">
    <name type="scientific">Neocucurbitaria cava</name>
    <dbReference type="NCBI Taxonomy" id="798079"/>
    <lineage>
        <taxon>Eukaryota</taxon>
        <taxon>Fungi</taxon>
        <taxon>Dikarya</taxon>
        <taxon>Ascomycota</taxon>
        <taxon>Pezizomycotina</taxon>
        <taxon>Dothideomycetes</taxon>
        <taxon>Pleosporomycetidae</taxon>
        <taxon>Pleosporales</taxon>
        <taxon>Pleosporineae</taxon>
        <taxon>Cucurbitariaceae</taxon>
        <taxon>Neocucurbitaria</taxon>
    </lineage>
</organism>
<evidence type="ECO:0000256" key="16">
    <source>
        <dbReference type="ARBA" id="ARBA00025079"/>
    </source>
</evidence>